<dbReference type="HOGENOM" id="CLU_2518708_0_0_1"/>
<organism evidence="1 2">
    <name type="scientific">Paxillus rubicundulus Ve08.2h10</name>
    <dbReference type="NCBI Taxonomy" id="930991"/>
    <lineage>
        <taxon>Eukaryota</taxon>
        <taxon>Fungi</taxon>
        <taxon>Dikarya</taxon>
        <taxon>Basidiomycota</taxon>
        <taxon>Agaricomycotina</taxon>
        <taxon>Agaricomycetes</taxon>
        <taxon>Agaricomycetidae</taxon>
        <taxon>Boletales</taxon>
        <taxon>Paxilineae</taxon>
        <taxon>Paxillaceae</taxon>
        <taxon>Paxillus</taxon>
    </lineage>
</organism>
<dbReference type="InParanoid" id="A0A0D0DCG3"/>
<gene>
    <name evidence="1" type="ORF">PAXRUDRAFT_38144</name>
</gene>
<feature type="non-terminal residue" evidence="1">
    <location>
        <position position="85"/>
    </location>
</feature>
<dbReference type="EMBL" id="KN828417">
    <property type="protein sequence ID" value="KIK74995.1"/>
    <property type="molecule type" value="Genomic_DNA"/>
</dbReference>
<dbReference type="AlphaFoldDB" id="A0A0D0DCG3"/>
<name>A0A0D0DCG3_9AGAM</name>
<reference evidence="2" key="2">
    <citation type="submission" date="2015-01" db="EMBL/GenBank/DDBJ databases">
        <title>Evolutionary Origins and Diversification of the Mycorrhizal Mutualists.</title>
        <authorList>
            <consortium name="DOE Joint Genome Institute"/>
            <consortium name="Mycorrhizal Genomics Consortium"/>
            <person name="Kohler A."/>
            <person name="Kuo A."/>
            <person name="Nagy L.G."/>
            <person name="Floudas D."/>
            <person name="Copeland A."/>
            <person name="Barry K.W."/>
            <person name="Cichocki N."/>
            <person name="Veneault-Fourrey C."/>
            <person name="LaButti K."/>
            <person name="Lindquist E.A."/>
            <person name="Lipzen A."/>
            <person name="Lundell T."/>
            <person name="Morin E."/>
            <person name="Murat C."/>
            <person name="Riley R."/>
            <person name="Ohm R."/>
            <person name="Sun H."/>
            <person name="Tunlid A."/>
            <person name="Henrissat B."/>
            <person name="Grigoriev I.V."/>
            <person name="Hibbett D.S."/>
            <person name="Martin F."/>
        </authorList>
    </citation>
    <scope>NUCLEOTIDE SEQUENCE [LARGE SCALE GENOMIC DNA]</scope>
    <source>
        <strain evidence="2">Ve08.2h10</strain>
    </source>
</reference>
<protein>
    <submittedName>
        <fullName evidence="1">Uncharacterized protein</fullName>
    </submittedName>
</protein>
<evidence type="ECO:0000313" key="1">
    <source>
        <dbReference type="EMBL" id="KIK74995.1"/>
    </source>
</evidence>
<feature type="non-terminal residue" evidence="1">
    <location>
        <position position="1"/>
    </location>
</feature>
<proteinExistence type="predicted"/>
<sequence>SLSATASPPVTLTISTNVSDVSEGSITAAQHFKNTDLPPALLKDKKWRRVVISTLFLWAASQADVFNITKAQIASALKHILPVVF</sequence>
<dbReference type="Proteomes" id="UP000054538">
    <property type="component" value="Unassembled WGS sequence"/>
</dbReference>
<evidence type="ECO:0000313" key="2">
    <source>
        <dbReference type="Proteomes" id="UP000054538"/>
    </source>
</evidence>
<keyword evidence="2" id="KW-1185">Reference proteome</keyword>
<reference evidence="1 2" key="1">
    <citation type="submission" date="2014-04" db="EMBL/GenBank/DDBJ databases">
        <authorList>
            <consortium name="DOE Joint Genome Institute"/>
            <person name="Kuo A."/>
            <person name="Kohler A."/>
            <person name="Jargeat P."/>
            <person name="Nagy L.G."/>
            <person name="Floudas D."/>
            <person name="Copeland A."/>
            <person name="Barry K.W."/>
            <person name="Cichocki N."/>
            <person name="Veneault-Fourrey C."/>
            <person name="LaButti K."/>
            <person name="Lindquist E.A."/>
            <person name="Lipzen A."/>
            <person name="Lundell T."/>
            <person name="Morin E."/>
            <person name="Murat C."/>
            <person name="Sun H."/>
            <person name="Tunlid A."/>
            <person name="Henrissat B."/>
            <person name="Grigoriev I.V."/>
            <person name="Hibbett D.S."/>
            <person name="Martin F."/>
            <person name="Nordberg H.P."/>
            <person name="Cantor M.N."/>
            <person name="Hua S.X."/>
        </authorList>
    </citation>
    <scope>NUCLEOTIDE SEQUENCE [LARGE SCALE GENOMIC DNA]</scope>
    <source>
        <strain evidence="1 2">Ve08.2h10</strain>
    </source>
</reference>
<accession>A0A0D0DCG3</accession>